<dbReference type="AlphaFoldDB" id="A0A8J3X1E8"/>
<evidence type="ECO:0000313" key="2">
    <source>
        <dbReference type="EMBL" id="GII23269.1"/>
    </source>
</evidence>
<evidence type="ECO:0000313" key="3">
    <source>
        <dbReference type="Proteomes" id="UP000599074"/>
    </source>
</evidence>
<evidence type="ECO:0000256" key="1">
    <source>
        <dbReference type="SAM" id="MobiDB-lite"/>
    </source>
</evidence>
<gene>
    <name evidence="2" type="ORF">Pme01_28660</name>
</gene>
<protein>
    <submittedName>
        <fullName evidence="2">Uncharacterized protein</fullName>
    </submittedName>
</protein>
<sequence>MMVGGCAGGGQDQVPGADMAKVGPQSLPAQAPVPDVASAGPVTTSTAPSPHNPVRDVENSLAGALGTVDPAAAASMKLDVRPAAGNQLVVTWTVSRDPGDAAAKNRLRREAIAALAAAKPHLSSYGSVLLIADATVRDATGQLTDASVLRAKYSRALIQRTDFAQLSIDRVFTLPDDKPAEIHTSYR</sequence>
<name>A0A8J3X1E8_9ACTN</name>
<dbReference type="EMBL" id="BOON01000027">
    <property type="protein sequence ID" value="GII23269.1"/>
    <property type="molecule type" value="Genomic_DNA"/>
</dbReference>
<dbReference type="Proteomes" id="UP000599074">
    <property type="component" value="Unassembled WGS sequence"/>
</dbReference>
<keyword evidence="3" id="KW-1185">Reference proteome</keyword>
<proteinExistence type="predicted"/>
<accession>A0A8J3X1E8</accession>
<organism evidence="2 3">
    <name type="scientific">Planosporangium mesophilum</name>
    <dbReference type="NCBI Taxonomy" id="689768"/>
    <lineage>
        <taxon>Bacteria</taxon>
        <taxon>Bacillati</taxon>
        <taxon>Actinomycetota</taxon>
        <taxon>Actinomycetes</taxon>
        <taxon>Micromonosporales</taxon>
        <taxon>Micromonosporaceae</taxon>
        <taxon>Planosporangium</taxon>
    </lineage>
</organism>
<comment type="caution">
    <text evidence="2">The sequence shown here is derived from an EMBL/GenBank/DDBJ whole genome shotgun (WGS) entry which is preliminary data.</text>
</comment>
<feature type="region of interest" description="Disordered" evidence="1">
    <location>
        <begin position="1"/>
        <end position="54"/>
    </location>
</feature>
<reference evidence="2" key="1">
    <citation type="submission" date="2021-01" db="EMBL/GenBank/DDBJ databases">
        <title>Whole genome shotgun sequence of Planosporangium mesophilum NBRC 109066.</title>
        <authorList>
            <person name="Komaki H."/>
            <person name="Tamura T."/>
        </authorList>
    </citation>
    <scope>NUCLEOTIDE SEQUENCE</scope>
    <source>
        <strain evidence="2">NBRC 109066</strain>
    </source>
</reference>
<feature type="compositionally biased region" description="Gly residues" evidence="1">
    <location>
        <begin position="1"/>
        <end position="11"/>
    </location>
</feature>